<reference evidence="1 2" key="1">
    <citation type="submission" date="2021-03" db="EMBL/GenBank/DDBJ databases">
        <authorList>
            <person name="King G.J."/>
            <person name="Bancroft I."/>
            <person name="Baten A."/>
            <person name="Bloomfield J."/>
            <person name="Borpatragohain P."/>
            <person name="He Z."/>
            <person name="Irish N."/>
            <person name="Irwin J."/>
            <person name="Liu K."/>
            <person name="Mauleon R.P."/>
            <person name="Moore J."/>
            <person name="Morris R."/>
            <person name="Ostergaard L."/>
            <person name="Wang B."/>
            <person name="Wells R."/>
        </authorList>
    </citation>
    <scope>NUCLEOTIDE SEQUENCE [LARGE SCALE GENOMIC DNA]</scope>
    <source>
        <strain evidence="1">R-o-18</strain>
        <tissue evidence="1">Leaf</tissue>
    </source>
</reference>
<comment type="caution">
    <text evidence="1">The sequence shown here is derived from an EMBL/GenBank/DDBJ whole genome shotgun (WGS) entry which is preliminary data.</text>
</comment>
<gene>
    <name evidence="1" type="primary">A07p012440.1_BraROA</name>
    <name evidence="1" type="ORF">IGI04_042432</name>
</gene>
<dbReference type="Proteomes" id="UP000823674">
    <property type="component" value="Unassembled WGS sequence"/>
</dbReference>
<dbReference type="EMBL" id="JADBGQ010000036">
    <property type="protein sequence ID" value="KAG5374250.1"/>
    <property type="molecule type" value="Genomic_DNA"/>
</dbReference>
<name>A0ABQ7KIB9_BRACM</name>
<evidence type="ECO:0000313" key="1">
    <source>
        <dbReference type="EMBL" id="KAG5374250.1"/>
    </source>
</evidence>
<evidence type="ECO:0008006" key="3">
    <source>
        <dbReference type="Google" id="ProtNLM"/>
    </source>
</evidence>
<evidence type="ECO:0000313" key="2">
    <source>
        <dbReference type="Proteomes" id="UP000823674"/>
    </source>
</evidence>
<protein>
    <recommendedName>
        <fullName evidence="3">Inositol polyphosphate multikinase</fullName>
    </recommendedName>
</protein>
<keyword evidence="2" id="KW-1185">Reference proteome</keyword>
<proteinExistence type="predicted"/>
<sequence length="447" mass="50395">MKNSEKYSEKRSEHGQLFLTILFGVLKLRITYVLQPLILIDGQGEYSDQPDPCDGSEPRVTSRWETFTLGREGTALASVRVPYDISPCPDELTIRYCFLGLKSLEWYPIGALRDLWDIIDTSNTSPDSCVIDVKVGVVCDPLSVGGRDGLTVLQDDGSTRSILFATEYHEAYDAKKKKQIWDPTLRAEYSRGRCSENYKKDLSASYLEMNAMSCWSRVKSYFRELSSSWTDFMSSESHMTYTYLLACLLIRSHMLATSYLLQLLVAFFMGRKSSAACAAWCAEACHQLSNLIFVFCGSKPSSEATPYDIKYPLLSSRHGQGEYSDQPDPCDGSDPRVIQNLIVYSLYRKSRIAVNWSCDMDQGHEDTMMGSHPGGRVTACSVGCSILEYLMEMMVGDLYSRREGMALASVRVPYDISPCPDELTIRYCFLGLKSLEWYPIGARSEVF</sequence>
<accession>A0ABQ7KIB9</accession>
<organism evidence="1 2">
    <name type="scientific">Brassica rapa subsp. trilocularis</name>
    <dbReference type="NCBI Taxonomy" id="1813537"/>
    <lineage>
        <taxon>Eukaryota</taxon>
        <taxon>Viridiplantae</taxon>
        <taxon>Streptophyta</taxon>
        <taxon>Embryophyta</taxon>
        <taxon>Tracheophyta</taxon>
        <taxon>Spermatophyta</taxon>
        <taxon>Magnoliopsida</taxon>
        <taxon>eudicotyledons</taxon>
        <taxon>Gunneridae</taxon>
        <taxon>Pentapetalae</taxon>
        <taxon>rosids</taxon>
        <taxon>malvids</taxon>
        <taxon>Brassicales</taxon>
        <taxon>Brassicaceae</taxon>
        <taxon>Brassiceae</taxon>
        <taxon>Brassica</taxon>
    </lineage>
</organism>